<gene>
    <name evidence="1" type="ORF">FOXB_07782</name>
</gene>
<dbReference type="OrthoDB" id="10269533at2759"/>
<reference evidence="1" key="1">
    <citation type="journal article" date="2012" name="Mol. Plant Microbe Interact.">
        <title>A highly conserved effector in Fusarium oxysporum is required for full virulence on Arabidopsis.</title>
        <authorList>
            <person name="Thatcher L.F."/>
            <person name="Gardiner D.M."/>
            <person name="Kazan K."/>
            <person name="Manners J."/>
        </authorList>
    </citation>
    <scope>NUCLEOTIDE SEQUENCE [LARGE SCALE GENOMIC DNA]</scope>
    <source>
        <strain evidence="1">Fo5176</strain>
    </source>
</reference>
<evidence type="ECO:0000313" key="1">
    <source>
        <dbReference type="EMBL" id="EGU81707.1"/>
    </source>
</evidence>
<comment type="caution">
    <text evidence="1">The sequence shown here is derived from an EMBL/GenBank/DDBJ whole genome shotgun (WGS) entry which is preliminary data.</text>
</comment>
<sequence length="109" mass="12841">MSTPWLRSLRLFKTEKTFIFGRLLIQEKLIAWLHKRHMTRGLQRSQEGCALEGKSLHIIGYSEHTVADWANAVTLNNKRPGWVMGICSNYDPMFWDRTKLKMNNYWLTG</sequence>
<dbReference type="EMBL" id="AFQF01002298">
    <property type="protein sequence ID" value="EGU81707.1"/>
    <property type="molecule type" value="Genomic_DNA"/>
</dbReference>
<dbReference type="AlphaFoldDB" id="F9FN02"/>
<name>F9FN02_FUSOF</name>
<proteinExistence type="predicted"/>
<organism evidence="1">
    <name type="scientific">Fusarium oxysporum (strain Fo5176)</name>
    <name type="common">Fusarium vascular wilt</name>
    <dbReference type="NCBI Taxonomy" id="660025"/>
    <lineage>
        <taxon>Eukaryota</taxon>
        <taxon>Fungi</taxon>
        <taxon>Dikarya</taxon>
        <taxon>Ascomycota</taxon>
        <taxon>Pezizomycotina</taxon>
        <taxon>Sordariomycetes</taxon>
        <taxon>Hypocreomycetidae</taxon>
        <taxon>Hypocreales</taxon>
        <taxon>Nectriaceae</taxon>
        <taxon>Fusarium</taxon>
        <taxon>Fusarium oxysporum species complex</taxon>
    </lineage>
</organism>
<protein>
    <submittedName>
        <fullName evidence="1">Uncharacterized protein</fullName>
    </submittedName>
</protein>
<accession>F9FN02</accession>